<feature type="non-terminal residue" evidence="14">
    <location>
        <position position="1"/>
    </location>
</feature>
<dbReference type="PANTHER" id="PTHR32089:SF39">
    <property type="entry name" value="METHYL-ACCEPTING CHEMOTAXIS PROTEIN HLYB"/>
    <property type="match status" value="1"/>
</dbReference>
<dbReference type="InterPro" id="IPR004089">
    <property type="entry name" value="MCPsignal_dom"/>
</dbReference>
<feature type="compositionally biased region" description="Basic and acidic residues" evidence="11">
    <location>
        <begin position="82"/>
        <end position="96"/>
    </location>
</feature>
<dbReference type="SUPFAM" id="SSF58104">
    <property type="entry name" value="Methyl-accepting chemotaxis protein (MCP) signaling domain"/>
    <property type="match status" value="1"/>
</dbReference>
<keyword evidence="7" id="KW-0472">Membrane</keyword>
<dbReference type="GO" id="GO:0007165">
    <property type="term" value="P:signal transduction"/>
    <property type="evidence" value="ECO:0007669"/>
    <property type="project" value="UniProtKB-KW"/>
</dbReference>
<dbReference type="PROSITE" id="PS50885">
    <property type="entry name" value="HAMP"/>
    <property type="match status" value="1"/>
</dbReference>
<keyword evidence="2" id="KW-1003">Cell membrane</keyword>
<keyword evidence="5" id="KW-0812">Transmembrane</keyword>
<comment type="similarity">
    <text evidence="9">Belongs to the methyl-accepting chemotaxis (MCP) protein family.</text>
</comment>
<evidence type="ECO:0000256" key="3">
    <source>
        <dbReference type="ARBA" id="ARBA00022481"/>
    </source>
</evidence>
<evidence type="ECO:0000256" key="2">
    <source>
        <dbReference type="ARBA" id="ARBA00022475"/>
    </source>
</evidence>
<dbReference type="CDD" id="cd06225">
    <property type="entry name" value="HAMP"/>
    <property type="match status" value="1"/>
</dbReference>
<feature type="non-terminal residue" evidence="14">
    <location>
        <position position="160"/>
    </location>
</feature>
<evidence type="ECO:0000313" key="14">
    <source>
        <dbReference type="EMBL" id="RCI70164.1"/>
    </source>
</evidence>
<feature type="domain" description="Methyl-accepting transducer" evidence="12">
    <location>
        <begin position="29"/>
        <end position="160"/>
    </location>
</feature>
<feature type="domain" description="HAMP" evidence="13">
    <location>
        <begin position="1"/>
        <end position="24"/>
    </location>
</feature>
<dbReference type="GO" id="GO:0005886">
    <property type="term" value="C:plasma membrane"/>
    <property type="evidence" value="ECO:0007669"/>
    <property type="project" value="UniProtKB-SubCell"/>
</dbReference>
<evidence type="ECO:0000256" key="4">
    <source>
        <dbReference type="ARBA" id="ARBA00022500"/>
    </source>
</evidence>
<dbReference type="AlphaFoldDB" id="A0A367LYC5"/>
<dbReference type="EMBL" id="QORE01002355">
    <property type="protein sequence ID" value="RCI70164.1"/>
    <property type="molecule type" value="Genomic_DNA"/>
</dbReference>
<accession>A0A367LYC5</accession>
<protein>
    <submittedName>
        <fullName evidence="14">Chemotaxis protein</fullName>
    </submittedName>
</protein>
<evidence type="ECO:0000256" key="1">
    <source>
        <dbReference type="ARBA" id="ARBA00004651"/>
    </source>
</evidence>
<evidence type="ECO:0000259" key="13">
    <source>
        <dbReference type="PROSITE" id="PS50885"/>
    </source>
</evidence>
<comment type="caution">
    <text evidence="14">The sequence shown here is derived from an EMBL/GenBank/DDBJ whole genome shotgun (WGS) entry which is preliminary data.</text>
</comment>
<keyword evidence="8 10" id="KW-0807">Transducer</keyword>
<dbReference type="InterPro" id="IPR003660">
    <property type="entry name" value="HAMP_dom"/>
</dbReference>
<keyword evidence="6" id="KW-1133">Transmembrane helix</keyword>
<reference evidence="14 15" key="1">
    <citation type="submission" date="2018-07" db="EMBL/GenBank/DDBJ databases">
        <title>Mechanisms of high-level aminoglycoside resistance among Gram-negative pathogens in Brazil.</title>
        <authorList>
            <person name="Ballaben A.S."/>
            <person name="Darini A.L.C."/>
            <person name="Doi Y."/>
        </authorList>
    </citation>
    <scope>NUCLEOTIDE SEQUENCE [LARGE SCALE GENOMIC DNA]</scope>
    <source>
        <strain evidence="14 15">B2-305</strain>
    </source>
</reference>
<evidence type="ECO:0000256" key="7">
    <source>
        <dbReference type="ARBA" id="ARBA00023136"/>
    </source>
</evidence>
<comment type="subcellular location">
    <subcellularLocation>
        <location evidence="1">Cell membrane</location>
        <topology evidence="1">Multi-pass membrane protein</topology>
    </subcellularLocation>
</comment>
<dbReference type="Pfam" id="PF00672">
    <property type="entry name" value="HAMP"/>
    <property type="match status" value="1"/>
</dbReference>
<proteinExistence type="inferred from homology"/>
<dbReference type="SMART" id="SM00283">
    <property type="entry name" value="MA"/>
    <property type="match status" value="1"/>
</dbReference>
<gene>
    <name evidence="14" type="ORF">DT376_36025</name>
</gene>
<dbReference type="PROSITE" id="PS50111">
    <property type="entry name" value="CHEMOTAXIS_TRANSDUC_2"/>
    <property type="match status" value="1"/>
</dbReference>
<sequence length="160" mass="16947">SNDEFGTLANAFNRFVERIHESIREVAGTARQLHDVAQLVVNASNSSMANSDEQSNRTNSVAAAINELGAAAQEIARNAADASHHASDANHQAEDGKQVVEQTIRAMNELSEKISASCANIEALNSRTVNIGQILEVIKGISEQTNLLALNAAIEAARAG</sequence>
<evidence type="ECO:0000256" key="10">
    <source>
        <dbReference type="PROSITE-ProRule" id="PRU00284"/>
    </source>
</evidence>
<evidence type="ECO:0000259" key="12">
    <source>
        <dbReference type="PROSITE" id="PS50111"/>
    </source>
</evidence>
<keyword evidence="4" id="KW-0145">Chemotaxis</keyword>
<evidence type="ECO:0000256" key="6">
    <source>
        <dbReference type="ARBA" id="ARBA00022989"/>
    </source>
</evidence>
<evidence type="ECO:0000256" key="11">
    <source>
        <dbReference type="SAM" id="MobiDB-lite"/>
    </source>
</evidence>
<evidence type="ECO:0000256" key="9">
    <source>
        <dbReference type="ARBA" id="ARBA00029447"/>
    </source>
</evidence>
<dbReference type="Gene3D" id="1.10.287.950">
    <property type="entry name" value="Methyl-accepting chemotaxis protein"/>
    <property type="match status" value="1"/>
</dbReference>
<dbReference type="Pfam" id="PF00015">
    <property type="entry name" value="MCPsignal"/>
    <property type="match status" value="1"/>
</dbReference>
<evidence type="ECO:0000256" key="8">
    <source>
        <dbReference type="ARBA" id="ARBA00023224"/>
    </source>
</evidence>
<keyword evidence="3" id="KW-0488">Methylation</keyword>
<evidence type="ECO:0000256" key="5">
    <source>
        <dbReference type="ARBA" id="ARBA00022692"/>
    </source>
</evidence>
<dbReference type="PANTHER" id="PTHR32089">
    <property type="entry name" value="METHYL-ACCEPTING CHEMOTAXIS PROTEIN MCPB"/>
    <property type="match status" value="1"/>
</dbReference>
<name>A0A367LYC5_PSEAI</name>
<feature type="region of interest" description="Disordered" evidence="11">
    <location>
        <begin position="77"/>
        <end position="96"/>
    </location>
</feature>
<evidence type="ECO:0000313" key="15">
    <source>
        <dbReference type="Proteomes" id="UP000253594"/>
    </source>
</evidence>
<organism evidence="14 15">
    <name type="scientific">Pseudomonas aeruginosa</name>
    <dbReference type="NCBI Taxonomy" id="287"/>
    <lineage>
        <taxon>Bacteria</taxon>
        <taxon>Pseudomonadati</taxon>
        <taxon>Pseudomonadota</taxon>
        <taxon>Gammaproteobacteria</taxon>
        <taxon>Pseudomonadales</taxon>
        <taxon>Pseudomonadaceae</taxon>
        <taxon>Pseudomonas</taxon>
    </lineage>
</organism>
<dbReference type="GO" id="GO:0006935">
    <property type="term" value="P:chemotaxis"/>
    <property type="evidence" value="ECO:0007669"/>
    <property type="project" value="UniProtKB-KW"/>
</dbReference>
<dbReference type="Proteomes" id="UP000253594">
    <property type="component" value="Unassembled WGS sequence"/>
</dbReference>